<reference evidence="3 4" key="1">
    <citation type="submission" date="2016-11" db="EMBL/GenBank/DDBJ databases">
        <authorList>
            <person name="Jaros S."/>
            <person name="Januszkiewicz K."/>
            <person name="Wedrychowicz H."/>
        </authorList>
    </citation>
    <scope>NUCLEOTIDE SEQUENCE [LARGE SCALE GENOMIC DNA]</scope>
    <source>
        <strain evidence="3 4">DSM 8605</strain>
    </source>
</reference>
<dbReference type="OrthoDB" id="1633380at2"/>
<name>A0A1M5TQG0_9CLOT</name>
<evidence type="ECO:0000259" key="2">
    <source>
        <dbReference type="Pfam" id="PF07670"/>
    </source>
</evidence>
<evidence type="ECO:0000313" key="4">
    <source>
        <dbReference type="Proteomes" id="UP000184447"/>
    </source>
</evidence>
<dbReference type="AlphaFoldDB" id="A0A1M5TQG0"/>
<feature type="transmembrane region" description="Helical" evidence="1">
    <location>
        <begin position="211"/>
        <end position="231"/>
    </location>
</feature>
<evidence type="ECO:0000256" key="1">
    <source>
        <dbReference type="SAM" id="Phobius"/>
    </source>
</evidence>
<dbReference type="RefSeq" id="WP_073337742.1">
    <property type="nucleotide sequence ID" value="NZ_FQXM01000006.1"/>
</dbReference>
<dbReference type="InterPro" id="IPR011642">
    <property type="entry name" value="Gate_dom"/>
</dbReference>
<keyword evidence="4" id="KW-1185">Reference proteome</keyword>
<feature type="transmembrane region" description="Helical" evidence="1">
    <location>
        <begin position="237"/>
        <end position="257"/>
    </location>
</feature>
<protein>
    <submittedName>
        <fullName evidence="3">Nucleoside recognition GATE domain-containing membrane protein YjiH</fullName>
    </submittedName>
</protein>
<feature type="transmembrane region" description="Helical" evidence="1">
    <location>
        <begin position="424"/>
        <end position="448"/>
    </location>
</feature>
<accession>A0A1M5TQG0</accession>
<feature type="transmembrane region" description="Helical" evidence="1">
    <location>
        <begin position="392"/>
        <end position="412"/>
    </location>
</feature>
<keyword evidence="1" id="KW-0812">Transmembrane</keyword>
<gene>
    <name evidence="3" type="ORF">SAMN02745207_01434</name>
</gene>
<evidence type="ECO:0000313" key="3">
    <source>
        <dbReference type="EMBL" id="SHH52900.1"/>
    </source>
</evidence>
<sequence>MENGYRTKQNIMKLIIFTAIGVFYYMIPFKVNGETTMCIAFIENLIMDHIKHYTMIAVIFMILLAVASLFFSTIGKNKIHSEYFKKLFEVDVKSLVWRIAGSILLFLGFFQVGPEMIWSEYTGGFIASYLMPALIILFAFALMFISLLLDYGGMELLGGVIEPIFKPLFKLSGPGSLMALIGWFGSGTSCMIVTDKTHKAGRLTTKECSTIIFGFAIISFPVTFVYSTGIGGLDVAYFPQLTIALILIAIISTFILVRIPPISKKSTSYYNDQAPQVKENDNSSRWQKIIDSALKKADQAPSFGAMIKEGLKETFTLMVEVFPMITVVAVTVLVISENTPVFDVMAIPFAPILTAMGLPEAAAAAPSFFTGFADLILPFLGSASVSSQLTKFVICVVAITQVFCMSEGGVILMKSSMNIKFKDLAIIFIVKTVIAIPIAYYFGVLVGIA</sequence>
<dbReference type="Proteomes" id="UP000184447">
    <property type="component" value="Unassembled WGS sequence"/>
</dbReference>
<feature type="transmembrane region" description="Helical" evidence="1">
    <location>
        <begin position="53"/>
        <end position="74"/>
    </location>
</feature>
<feature type="domain" description="Nucleoside transporter/FeoB GTPase Gate" evidence="2">
    <location>
        <begin position="135"/>
        <end position="226"/>
    </location>
</feature>
<keyword evidence="1" id="KW-1133">Transmembrane helix</keyword>
<feature type="transmembrane region" description="Helical" evidence="1">
    <location>
        <begin position="315"/>
        <end position="335"/>
    </location>
</feature>
<feature type="transmembrane region" description="Helical" evidence="1">
    <location>
        <begin position="95"/>
        <end position="113"/>
    </location>
</feature>
<feature type="transmembrane region" description="Helical" evidence="1">
    <location>
        <begin position="12"/>
        <end position="27"/>
    </location>
</feature>
<dbReference type="EMBL" id="FQXM01000006">
    <property type="protein sequence ID" value="SHH52900.1"/>
    <property type="molecule type" value="Genomic_DNA"/>
</dbReference>
<feature type="transmembrane region" description="Helical" evidence="1">
    <location>
        <begin position="361"/>
        <end position="380"/>
    </location>
</feature>
<proteinExistence type="predicted"/>
<organism evidence="3 4">
    <name type="scientific">Clostridium grantii DSM 8605</name>
    <dbReference type="NCBI Taxonomy" id="1121316"/>
    <lineage>
        <taxon>Bacteria</taxon>
        <taxon>Bacillati</taxon>
        <taxon>Bacillota</taxon>
        <taxon>Clostridia</taxon>
        <taxon>Eubacteriales</taxon>
        <taxon>Clostridiaceae</taxon>
        <taxon>Clostridium</taxon>
    </lineage>
</organism>
<feature type="transmembrane region" description="Helical" evidence="1">
    <location>
        <begin position="125"/>
        <end position="149"/>
    </location>
</feature>
<dbReference type="Pfam" id="PF07670">
    <property type="entry name" value="Gate"/>
    <property type="match status" value="1"/>
</dbReference>
<dbReference type="STRING" id="1121316.SAMN02745207_01434"/>
<keyword evidence="1" id="KW-0472">Membrane</keyword>